<organism evidence="6 7">
    <name type="scientific">Tropilaelaps mercedesae</name>
    <dbReference type="NCBI Taxonomy" id="418985"/>
    <lineage>
        <taxon>Eukaryota</taxon>
        <taxon>Metazoa</taxon>
        <taxon>Ecdysozoa</taxon>
        <taxon>Arthropoda</taxon>
        <taxon>Chelicerata</taxon>
        <taxon>Arachnida</taxon>
        <taxon>Acari</taxon>
        <taxon>Parasitiformes</taxon>
        <taxon>Mesostigmata</taxon>
        <taxon>Gamasina</taxon>
        <taxon>Dermanyssoidea</taxon>
        <taxon>Laelapidae</taxon>
        <taxon>Tropilaelaps</taxon>
    </lineage>
</organism>
<dbReference type="OrthoDB" id="6481371at2759"/>
<name>A0A1V9XN35_9ACAR</name>
<feature type="domain" description="Ig-like" evidence="5">
    <location>
        <begin position="1"/>
        <end position="76"/>
    </location>
</feature>
<dbReference type="Pfam" id="PF07679">
    <property type="entry name" value="I-set"/>
    <property type="match status" value="1"/>
</dbReference>
<dbReference type="InParanoid" id="A0A1V9XN35"/>
<dbReference type="InterPro" id="IPR007110">
    <property type="entry name" value="Ig-like_dom"/>
</dbReference>
<reference evidence="6 7" key="1">
    <citation type="journal article" date="2017" name="Gigascience">
        <title>Draft genome of the honey bee ectoparasitic mite, Tropilaelaps mercedesae, is shaped by the parasitic life history.</title>
        <authorList>
            <person name="Dong X."/>
            <person name="Armstrong S.D."/>
            <person name="Xia D."/>
            <person name="Makepeace B.L."/>
            <person name="Darby A.C."/>
            <person name="Kadowaki T."/>
        </authorList>
    </citation>
    <scope>NUCLEOTIDE SEQUENCE [LARGE SCALE GENOMIC DNA]</scope>
    <source>
        <strain evidence="6">Wuxi-XJTLU</strain>
    </source>
</reference>
<keyword evidence="7" id="KW-1185">Reference proteome</keyword>
<evidence type="ECO:0000256" key="1">
    <source>
        <dbReference type="ARBA" id="ARBA00022729"/>
    </source>
</evidence>
<dbReference type="EMBL" id="MNPL01007189">
    <property type="protein sequence ID" value="OQR74897.1"/>
    <property type="molecule type" value="Genomic_DNA"/>
</dbReference>
<dbReference type="PROSITE" id="PS50835">
    <property type="entry name" value="IG_LIKE"/>
    <property type="match status" value="2"/>
</dbReference>
<keyword evidence="1" id="KW-0732">Signal</keyword>
<evidence type="ECO:0000259" key="5">
    <source>
        <dbReference type="PROSITE" id="PS50835"/>
    </source>
</evidence>
<dbReference type="SMART" id="SM00409">
    <property type="entry name" value="IG"/>
    <property type="match status" value="2"/>
</dbReference>
<dbReference type="STRING" id="418985.A0A1V9XN35"/>
<evidence type="ECO:0000313" key="6">
    <source>
        <dbReference type="EMBL" id="OQR74897.1"/>
    </source>
</evidence>
<evidence type="ECO:0000313" key="7">
    <source>
        <dbReference type="Proteomes" id="UP000192247"/>
    </source>
</evidence>
<feature type="domain" description="Ig-like" evidence="5">
    <location>
        <begin position="80"/>
        <end position="165"/>
    </location>
</feature>
<dbReference type="InterPro" id="IPR013098">
    <property type="entry name" value="Ig_I-set"/>
</dbReference>
<dbReference type="SUPFAM" id="SSF48726">
    <property type="entry name" value="Immunoglobulin"/>
    <property type="match status" value="2"/>
</dbReference>
<dbReference type="Pfam" id="PF13927">
    <property type="entry name" value="Ig_3"/>
    <property type="match status" value="1"/>
</dbReference>
<dbReference type="Proteomes" id="UP000192247">
    <property type="component" value="Unassembled WGS sequence"/>
</dbReference>
<dbReference type="PANTHER" id="PTHR12231">
    <property type="entry name" value="CTX-RELATED TYPE I TRANSMEMBRANE PROTEIN"/>
    <property type="match status" value="1"/>
</dbReference>
<proteinExistence type="predicted"/>
<dbReference type="Gene3D" id="2.60.40.10">
    <property type="entry name" value="Immunoglobulins"/>
    <property type="match status" value="2"/>
</dbReference>
<dbReference type="SMART" id="SM00408">
    <property type="entry name" value="IGc2"/>
    <property type="match status" value="2"/>
</dbReference>
<accession>A0A1V9XN35</accession>
<dbReference type="PANTHER" id="PTHR12231:SF253">
    <property type="entry name" value="DPR-INTERACTING PROTEIN ETA, ISOFORM B-RELATED"/>
    <property type="match status" value="1"/>
</dbReference>
<keyword evidence="2" id="KW-0677">Repeat</keyword>
<evidence type="ECO:0000256" key="3">
    <source>
        <dbReference type="ARBA" id="ARBA00023157"/>
    </source>
</evidence>
<keyword evidence="3" id="KW-1015">Disulfide bond</keyword>
<gene>
    <name evidence="6" type="ORF">BIW11_00877</name>
</gene>
<evidence type="ECO:0000256" key="2">
    <source>
        <dbReference type="ARBA" id="ARBA00022737"/>
    </source>
</evidence>
<evidence type="ECO:0000256" key="4">
    <source>
        <dbReference type="ARBA" id="ARBA00023319"/>
    </source>
</evidence>
<protein>
    <submittedName>
        <fullName evidence="6">Down syndrome cell adhesion molecule-like</fullName>
    </submittedName>
</protein>
<dbReference type="InterPro" id="IPR003599">
    <property type="entry name" value="Ig_sub"/>
</dbReference>
<dbReference type="InterPro" id="IPR003598">
    <property type="entry name" value="Ig_sub2"/>
</dbReference>
<comment type="caution">
    <text evidence="6">The sequence shown here is derived from an EMBL/GenBank/DDBJ whole genome shotgun (WGS) entry which is preliminary data.</text>
</comment>
<dbReference type="AlphaFoldDB" id="A0A1V9XN35"/>
<keyword evidence="4" id="KW-0393">Immunoglobulin domain</keyword>
<dbReference type="InterPro" id="IPR036179">
    <property type="entry name" value="Ig-like_dom_sf"/>
</dbReference>
<dbReference type="InterPro" id="IPR013783">
    <property type="entry name" value="Ig-like_fold"/>
</dbReference>
<dbReference type="InterPro" id="IPR051170">
    <property type="entry name" value="Neural/epithelial_adhesion"/>
</dbReference>
<sequence>MGRVVNLVCTVITGEVTEFLWARDGQLIRNMGKSRIQDNPVSSFLTIRDIEPSDAGNYTCVAKNSFSEDRMSARLNVEGPPLWASDPQKEVVATLNQPLDVKCDVISYPQATITWQRVDLGDNTHLPSETDGTLRLPNVSRDDVGTYKCTAKNTLGEISKEVKVVVRGKA</sequence>